<keyword evidence="4" id="KW-1185">Reference proteome</keyword>
<dbReference type="PANTHER" id="PTHR47415:SF1">
    <property type="entry name" value="PROTEIN FAM47B"/>
    <property type="match status" value="1"/>
</dbReference>
<dbReference type="Ensembl" id="ENSCANT00000058106.1">
    <property type="protein sequence ID" value="ENSCANP00000034871.1"/>
    <property type="gene ID" value="ENSCANG00000041123.1"/>
</dbReference>
<feature type="compositionally biased region" description="Basic and acidic residues" evidence="2">
    <location>
        <begin position="268"/>
        <end position="282"/>
    </location>
</feature>
<feature type="compositionally biased region" description="Low complexity" evidence="2">
    <location>
        <begin position="16"/>
        <end position="28"/>
    </location>
</feature>
<evidence type="ECO:0000313" key="3">
    <source>
        <dbReference type="Ensembl" id="ENSCANP00000034871.1"/>
    </source>
</evidence>
<evidence type="ECO:0008006" key="5">
    <source>
        <dbReference type="Google" id="ProtNLM"/>
    </source>
</evidence>
<dbReference type="OMA" id="RYGPWYF"/>
<sequence length="643" mass="72156">MGDQRLLDWLKPPGMDSKSSCSDKPPSKCFAKRKHRRLRFPPMDPRNQVFVTEGVDNFHYGCPSPEGTLVCRRDEVLLPKISLRGSQADPKGKKKKLLKKAALFSELSPAQPTRKAFVEEVEAQLMAKPPLAVNSNLGEDLLPQVLKPLDPERKLEDTCACKGREKTTEVPTKPGKYPCGEFCPRPPETPVSHLRPELPKTPVSMSHLRPEPPKTRMSSLRPEPPKSGVSHLHPEPPKSGVSHLRPEPPKSGVSHLRPEPPKSGVSHLHPEPPKMSHLRPEPPKSGVSHLHPEPPKTGVSHLRPEPPKTRVSSLRPEPPKTGVSHLCPEPPETAVSHLCPLPSETPVSSLHPEPPESGGSHLRPEPPKTQVSSLCPEPPETGTTTEELTKPGKYFFWESCPRRMPHLRLVLPKTHRMSMSSLCPEPTKTGVSHLKELFQEDTPGTMECICDSLERRFTLRKLRDFKWAGDLGVHAESISSLFDFTPECRAISQDQNIKKANECSSELKYSMELDDMDDVEFSPMKEWDRKLQAAPNSYRAQGVKMRYGPWYFKPKSGKKLRSDEPLIDPKLVLKKPDEPDILDGLYGPIAFKDFILSKGYRMPGILERLFAKKGRTNDSVKTPMKRAMQVYKYKEDVTDASKD</sequence>
<accession>A0A2K5K199</accession>
<dbReference type="Proteomes" id="UP000233080">
    <property type="component" value="Unassembled WGS sequence"/>
</dbReference>
<dbReference type="InterPro" id="IPR032743">
    <property type="entry name" value="FAM47"/>
</dbReference>
<organism evidence="3 4">
    <name type="scientific">Colobus angolensis palliatus</name>
    <name type="common">Peters' Angolan colobus</name>
    <dbReference type="NCBI Taxonomy" id="336983"/>
    <lineage>
        <taxon>Eukaryota</taxon>
        <taxon>Metazoa</taxon>
        <taxon>Chordata</taxon>
        <taxon>Craniata</taxon>
        <taxon>Vertebrata</taxon>
        <taxon>Euteleostomi</taxon>
        <taxon>Mammalia</taxon>
        <taxon>Eutheria</taxon>
        <taxon>Euarchontoglires</taxon>
        <taxon>Primates</taxon>
        <taxon>Haplorrhini</taxon>
        <taxon>Catarrhini</taxon>
        <taxon>Cercopithecidae</taxon>
        <taxon>Colobinae</taxon>
        <taxon>Colobus</taxon>
    </lineage>
</organism>
<dbReference type="AlphaFoldDB" id="A0A2K5K199"/>
<evidence type="ECO:0000313" key="4">
    <source>
        <dbReference type="Proteomes" id="UP000233080"/>
    </source>
</evidence>
<dbReference type="Pfam" id="PF14642">
    <property type="entry name" value="FAM47"/>
    <property type="match status" value="2"/>
</dbReference>
<evidence type="ECO:0000256" key="1">
    <source>
        <dbReference type="ARBA" id="ARBA00005277"/>
    </source>
</evidence>
<reference evidence="3" key="2">
    <citation type="submission" date="2025-09" db="UniProtKB">
        <authorList>
            <consortium name="Ensembl"/>
        </authorList>
    </citation>
    <scope>IDENTIFICATION</scope>
</reference>
<name>A0A2K5K199_COLAP</name>
<dbReference type="STRING" id="336983.ENSCANP00000034871"/>
<comment type="similarity">
    <text evidence="1">Belongs to the FAM47 family.</text>
</comment>
<feature type="region of interest" description="Disordered" evidence="2">
    <location>
        <begin position="1"/>
        <end position="28"/>
    </location>
</feature>
<evidence type="ECO:0000256" key="2">
    <source>
        <dbReference type="SAM" id="MobiDB-lite"/>
    </source>
</evidence>
<dbReference type="PANTHER" id="PTHR47415">
    <property type="entry name" value="PROTEIN FAM47B"/>
    <property type="match status" value="1"/>
</dbReference>
<proteinExistence type="inferred from homology"/>
<reference evidence="3" key="1">
    <citation type="submission" date="2025-08" db="UniProtKB">
        <authorList>
            <consortium name="Ensembl"/>
        </authorList>
    </citation>
    <scope>IDENTIFICATION</scope>
</reference>
<protein>
    <recommendedName>
        <fullName evidence="5">Family with sequence similarity 47 member B</fullName>
    </recommendedName>
</protein>
<feature type="region of interest" description="Disordered" evidence="2">
    <location>
        <begin position="187"/>
        <end position="387"/>
    </location>
</feature>